<dbReference type="Proteomes" id="UP000008810">
    <property type="component" value="Chromosome 2"/>
</dbReference>
<evidence type="ECO:0000313" key="3">
    <source>
        <dbReference type="EnsemblPlants" id="PNT70011"/>
    </source>
</evidence>
<evidence type="ECO:0000313" key="2">
    <source>
        <dbReference type="EMBL" id="PNT70011.1"/>
    </source>
</evidence>
<evidence type="ECO:0008006" key="5">
    <source>
        <dbReference type="Google" id="ProtNLM"/>
    </source>
</evidence>
<dbReference type="EMBL" id="CM000881">
    <property type="protein sequence ID" value="PNT70011.1"/>
    <property type="molecule type" value="Genomic_DNA"/>
</dbReference>
<reference evidence="2 3" key="1">
    <citation type="journal article" date="2010" name="Nature">
        <title>Genome sequencing and analysis of the model grass Brachypodium distachyon.</title>
        <authorList>
            <consortium name="International Brachypodium Initiative"/>
        </authorList>
    </citation>
    <scope>NUCLEOTIDE SEQUENCE [LARGE SCALE GENOMIC DNA]</scope>
    <source>
        <strain evidence="2 3">Bd21</strain>
    </source>
</reference>
<keyword evidence="4" id="KW-1185">Reference proteome</keyword>
<reference evidence="2" key="2">
    <citation type="submission" date="2017-06" db="EMBL/GenBank/DDBJ databases">
        <title>WGS assembly of Brachypodium distachyon.</title>
        <authorList>
            <consortium name="The International Brachypodium Initiative"/>
            <person name="Lucas S."/>
            <person name="Harmon-Smith M."/>
            <person name="Lail K."/>
            <person name="Tice H."/>
            <person name="Grimwood J."/>
            <person name="Bruce D."/>
            <person name="Barry K."/>
            <person name="Shu S."/>
            <person name="Lindquist E."/>
            <person name="Wang M."/>
            <person name="Pitluck S."/>
            <person name="Vogel J.P."/>
            <person name="Garvin D.F."/>
            <person name="Mockler T.C."/>
            <person name="Schmutz J."/>
            <person name="Rokhsar D."/>
            <person name="Bevan M.W."/>
        </authorList>
    </citation>
    <scope>NUCLEOTIDE SEQUENCE</scope>
    <source>
        <strain evidence="2">Bd21</strain>
    </source>
</reference>
<name>A0A2K2D6W3_BRADI</name>
<feature type="transmembrane region" description="Helical" evidence="1">
    <location>
        <begin position="39"/>
        <end position="58"/>
    </location>
</feature>
<dbReference type="AlphaFoldDB" id="A0A2K2D6W3"/>
<gene>
    <name evidence="2" type="ORF">BRADI_2g04266v3</name>
</gene>
<keyword evidence="1" id="KW-0472">Membrane</keyword>
<evidence type="ECO:0000313" key="4">
    <source>
        <dbReference type="Proteomes" id="UP000008810"/>
    </source>
</evidence>
<evidence type="ECO:0000256" key="1">
    <source>
        <dbReference type="SAM" id="Phobius"/>
    </source>
</evidence>
<organism evidence="2">
    <name type="scientific">Brachypodium distachyon</name>
    <name type="common">Purple false brome</name>
    <name type="synonym">Trachynia distachya</name>
    <dbReference type="NCBI Taxonomy" id="15368"/>
    <lineage>
        <taxon>Eukaryota</taxon>
        <taxon>Viridiplantae</taxon>
        <taxon>Streptophyta</taxon>
        <taxon>Embryophyta</taxon>
        <taxon>Tracheophyta</taxon>
        <taxon>Spermatophyta</taxon>
        <taxon>Magnoliopsida</taxon>
        <taxon>Liliopsida</taxon>
        <taxon>Poales</taxon>
        <taxon>Poaceae</taxon>
        <taxon>BOP clade</taxon>
        <taxon>Pooideae</taxon>
        <taxon>Stipodae</taxon>
        <taxon>Brachypodieae</taxon>
        <taxon>Brachypodium</taxon>
    </lineage>
</organism>
<keyword evidence="1" id="KW-0812">Transmembrane</keyword>
<dbReference type="InParanoid" id="A0A2K2D6W3"/>
<reference evidence="3" key="3">
    <citation type="submission" date="2018-08" db="UniProtKB">
        <authorList>
            <consortium name="EnsemblPlants"/>
        </authorList>
    </citation>
    <scope>IDENTIFICATION</scope>
    <source>
        <strain evidence="3">cv. Bd21</strain>
    </source>
</reference>
<dbReference type="EnsemblPlants" id="PNT70011">
    <property type="protein sequence ID" value="PNT70011"/>
    <property type="gene ID" value="BRADI_2g04266v3"/>
</dbReference>
<sequence>MDRENEGKHKRVRVSCSKLAPSLGRSVAVLSNRCNRRTCYLNFCPLLVFSLVTFFRAAPTLYSNKWIAVSVSSRRKIKQSLTGKLFKWVRN</sequence>
<protein>
    <recommendedName>
        <fullName evidence="5">Transmembrane protein</fullName>
    </recommendedName>
</protein>
<accession>A0A2K2D6W3</accession>
<proteinExistence type="predicted"/>
<dbReference type="Gramene" id="PNT70011">
    <property type="protein sequence ID" value="PNT70011"/>
    <property type="gene ID" value="BRADI_2g04266v3"/>
</dbReference>
<keyword evidence="1" id="KW-1133">Transmembrane helix</keyword>